<accession>A0A9P0NKA6</accession>
<feature type="compositionally biased region" description="Gly residues" evidence="1">
    <location>
        <begin position="101"/>
        <end position="126"/>
    </location>
</feature>
<sequence length="186" mass="20413">MSRAKTTVCDENRPTAEFDRFEFRNSRLIVGCKCARNDGMQHECERLKCIADRSPCLTYPAPTCLPSRPCPPRPQVILQDTGHRDKSGAESQSSHRAVDGGTSGVGVGGGGAVGGDGTVGDDGGIVGGRLVERNSRYRPFNARRMRKWAVDQYDDRPALRNFFRPCRIHCVKKQATADICANKTSK</sequence>
<evidence type="ECO:0000313" key="3">
    <source>
        <dbReference type="Proteomes" id="UP001154329"/>
    </source>
</evidence>
<evidence type="ECO:0000313" key="2">
    <source>
        <dbReference type="EMBL" id="CAH1732716.1"/>
    </source>
</evidence>
<protein>
    <submittedName>
        <fullName evidence="2">Uncharacterized protein</fullName>
    </submittedName>
</protein>
<proteinExistence type="predicted"/>
<name>A0A9P0NKA6_APHGO</name>
<reference evidence="2" key="2">
    <citation type="submission" date="2022-10" db="EMBL/GenBank/DDBJ databases">
        <authorList>
            <consortium name="ENA_rothamsted_submissions"/>
            <consortium name="culmorum"/>
            <person name="King R."/>
        </authorList>
    </citation>
    <scope>NUCLEOTIDE SEQUENCE</scope>
</reference>
<keyword evidence="3" id="KW-1185">Reference proteome</keyword>
<feature type="region of interest" description="Disordered" evidence="1">
    <location>
        <begin position="80"/>
        <end position="126"/>
    </location>
</feature>
<gene>
    <name evidence="2" type="ORF">APHIGO_LOCUS9166</name>
</gene>
<dbReference type="Proteomes" id="UP001154329">
    <property type="component" value="Chromosome 3"/>
</dbReference>
<reference evidence="2" key="1">
    <citation type="submission" date="2022-02" db="EMBL/GenBank/DDBJ databases">
        <authorList>
            <person name="King R."/>
        </authorList>
    </citation>
    <scope>NUCLEOTIDE SEQUENCE</scope>
</reference>
<organism evidence="2 3">
    <name type="scientific">Aphis gossypii</name>
    <name type="common">Cotton aphid</name>
    <dbReference type="NCBI Taxonomy" id="80765"/>
    <lineage>
        <taxon>Eukaryota</taxon>
        <taxon>Metazoa</taxon>
        <taxon>Ecdysozoa</taxon>
        <taxon>Arthropoda</taxon>
        <taxon>Hexapoda</taxon>
        <taxon>Insecta</taxon>
        <taxon>Pterygota</taxon>
        <taxon>Neoptera</taxon>
        <taxon>Paraneoptera</taxon>
        <taxon>Hemiptera</taxon>
        <taxon>Sternorrhyncha</taxon>
        <taxon>Aphidomorpha</taxon>
        <taxon>Aphidoidea</taxon>
        <taxon>Aphididae</taxon>
        <taxon>Aphidini</taxon>
        <taxon>Aphis</taxon>
        <taxon>Aphis</taxon>
    </lineage>
</organism>
<dbReference type="EMBL" id="OU899036">
    <property type="protein sequence ID" value="CAH1732716.1"/>
    <property type="molecule type" value="Genomic_DNA"/>
</dbReference>
<evidence type="ECO:0000256" key="1">
    <source>
        <dbReference type="SAM" id="MobiDB-lite"/>
    </source>
</evidence>
<dbReference type="AlphaFoldDB" id="A0A9P0NKA6"/>